<evidence type="ECO:0000256" key="1">
    <source>
        <dbReference type="SAM" id="Phobius"/>
    </source>
</evidence>
<organism evidence="2 3">
    <name type="scientific">Yersinia enterocolitica</name>
    <dbReference type="NCBI Taxonomy" id="630"/>
    <lineage>
        <taxon>Bacteria</taxon>
        <taxon>Pseudomonadati</taxon>
        <taxon>Pseudomonadota</taxon>
        <taxon>Gammaproteobacteria</taxon>
        <taxon>Enterobacterales</taxon>
        <taxon>Yersiniaceae</taxon>
        <taxon>Yersinia</taxon>
    </lineage>
</organism>
<comment type="caution">
    <text evidence="2">The sequence shown here is derived from an EMBL/GenBank/DDBJ whole genome shotgun (WGS) entry which is preliminary data.</text>
</comment>
<proteinExistence type="predicted"/>
<accession>A0ABM9RX50</accession>
<evidence type="ECO:0000313" key="3">
    <source>
        <dbReference type="Proteomes" id="UP000041601"/>
    </source>
</evidence>
<keyword evidence="1" id="KW-1133">Transmembrane helix</keyword>
<evidence type="ECO:0000313" key="2">
    <source>
        <dbReference type="EMBL" id="CND44494.1"/>
    </source>
</evidence>
<keyword evidence="1" id="KW-0812">Transmembrane</keyword>
<gene>
    <name evidence="2" type="ORF">ERS137959_01192</name>
</gene>
<feature type="transmembrane region" description="Helical" evidence="1">
    <location>
        <begin position="15"/>
        <end position="38"/>
    </location>
</feature>
<keyword evidence="1" id="KW-0472">Membrane</keyword>
<dbReference type="RefSeq" id="WP_049527272.1">
    <property type="nucleotide sequence ID" value="NZ_CGGL01000009.1"/>
</dbReference>
<keyword evidence="3" id="KW-1185">Reference proteome</keyword>
<protein>
    <submittedName>
        <fullName evidence="2">Bacteriophage protein</fullName>
    </submittedName>
</protein>
<sequence>MNEQSQLPYWWTGALALFSALSLQDYIFILGTLIRVIFTVKTYYVNLREKDAIIKEEQRRTEILRDFLRDKAVDSIPAAIAVCHDALRKMEGWHDTNTDENQGG</sequence>
<dbReference type="Proteomes" id="UP000041601">
    <property type="component" value="Unassembled WGS sequence"/>
</dbReference>
<reference evidence="2 3" key="1">
    <citation type="submission" date="2015-03" db="EMBL/GenBank/DDBJ databases">
        <authorList>
            <consortium name="Pathogen Informatics"/>
            <person name="Murphy D."/>
        </authorList>
    </citation>
    <scope>NUCLEOTIDE SEQUENCE [LARGE SCALE GENOMIC DNA]</scope>
    <source>
        <strain evidence="2 3">IP05342</strain>
    </source>
</reference>
<name>A0ABM9RX50_YEREN</name>
<dbReference type="EMBL" id="CPXJ01000011">
    <property type="protein sequence ID" value="CND44494.1"/>
    <property type="molecule type" value="Genomic_DNA"/>
</dbReference>